<evidence type="ECO:0000313" key="1">
    <source>
        <dbReference type="EMBL" id="CAI0409745.1"/>
    </source>
</evidence>
<reference evidence="1" key="1">
    <citation type="submission" date="2022-08" db="EMBL/GenBank/DDBJ databases">
        <authorList>
            <person name="Gutierrez-Valencia J."/>
        </authorList>
    </citation>
    <scope>NUCLEOTIDE SEQUENCE</scope>
</reference>
<accession>A0AAV0JII6</accession>
<comment type="caution">
    <text evidence="1">The sequence shown here is derived from an EMBL/GenBank/DDBJ whole genome shotgun (WGS) entry which is preliminary data.</text>
</comment>
<dbReference type="AlphaFoldDB" id="A0AAV0JII6"/>
<gene>
    <name evidence="1" type="ORF">LITE_LOCUS14493</name>
</gene>
<organism evidence="1 2">
    <name type="scientific">Linum tenue</name>
    <dbReference type="NCBI Taxonomy" id="586396"/>
    <lineage>
        <taxon>Eukaryota</taxon>
        <taxon>Viridiplantae</taxon>
        <taxon>Streptophyta</taxon>
        <taxon>Embryophyta</taxon>
        <taxon>Tracheophyta</taxon>
        <taxon>Spermatophyta</taxon>
        <taxon>Magnoliopsida</taxon>
        <taxon>eudicotyledons</taxon>
        <taxon>Gunneridae</taxon>
        <taxon>Pentapetalae</taxon>
        <taxon>rosids</taxon>
        <taxon>fabids</taxon>
        <taxon>Malpighiales</taxon>
        <taxon>Linaceae</taxon>
        <taxon>Linum</taxon>
    </lineage>
</organism>
<protein>
    <submittedName>
        <fullName evidence="1">Uncharacterized protein</fullName>
    </submittedName>
</protein>
<proteinExistence type="predicted"/>
<name>A0AAV0JII6_9ROSI</name>
<dbReference type="Proteomes" id="UP001154282">
    <property type="component" value="Unassembled WGS sequence"/>
</dbReference>
<keyword evidence="2" id="KW-1185">Reference proteome</keyword>
<sequence length="318" mass="36503">MMITRRRIQPGISLLPSPKHIVYQPLHAPTPPNLWRHRHHVTATCSVTSGSLHRQPAKLRRRIVPYQRPLDPLEETVPFHVRRAFAAPEPSPRIFHEKLPNQILRLFHPFRGRRRKRDLLARRDVAERALFAPTFERRRPVHQLVDQHPERPPVDAVSVAAPGEKLRRKVLVGPNARARECGIRLRDELRLHLFHHHSPPPPPTPPPPPRGPHAIAAKGGVHIGLEAQIEIREHDVAVLPQQNVLRLEVSVNNPQRVEVLERHQHLGGEELHRGEWEPVPRLLPEERVEVAVGAVIDQEAGVVRDVDSRVERRQERVV</sequence>
<dbReference type="EMBL" id="CAMGYJ010000005">
    <property type="protein sequence ID" value="CAI0409745.1"/>
    <property type="molecule type" value="Genomic_DNA"/>
</dbReference>
<evidence type="ECO:0000313" key="2">
    <source>
        <dbReference type="Proteomes" id="UP001154282"/>
    </source>
</evidence>